<dbReference type="EMBL" id="FOXA01000005">
    <property type="protein sequence ID" value="SFP33348.1"/>
    <property type="molecule type" value="Genomic_DNA"/>
</dbReference>
<accession>A0A1I5PGV8</accession>
<dbReference type="Pfam" id="PF20086">
    <property type="entry name" value="DUF6478"/>
    <property type="match status" value="1"/>
</dbReference>
<protein>
    <submittedName>
        <fullName evidence="1">Uncharacterized protein</fullName>
    </submittedName>
</protein>
<dbReference type="Proteomes" id="UP000199356">
    <property type="component" value="Unassembled WGS sequence"/>
</dbReference>
<dbReference type="STRING" id="441119.SAMN04488047_105103"/>
<dbReference type="AlphaFoldDB" id="A0A1I5PGV8"/>
<name>A0A1I5PGV8_9RHOB</name>
<evidence type="ECO:0000313" key="2">
    <source>
        <dbReference type="Proteomes" id="UP000199356"/>
    </source>
</evidence>
<reference evidence="1 2" key="1">
    <citation type="submission" date="2016-10" db="EMBL/GenBank/DDBJ databases">
        <authorList>
            <person name="de Groot N.N."/>
        </authorList>
    </citation>
    <scope>NUCLEOTIDE SEQUENCE [LARGE SCALE GENOMIC DNA]</scope>
    <source>
        <strain evidence="1 2">DSM 19547</strain>
    </source>
</reference>
<evidence type="ECO:0000313" key="1">
    <source>
        <dbReference type="EMBL" id="SFP33348.1"/>
    </source>
</evidence>
<sequence length="219" mass="23690">MIRAAGRVGLAALRRRRGRDTGAAGAAAGGMVAGATIPPPPGADWAWRPAPWSAALPVQEFTDCQSPTALSDDVTVFHDSRLPGIAIRQVAVGAAVPDLQIDVHRFDGTFLSLVVEFPDKARAALRRNHILRLSAALELERTVDVYARLNVTQAPNTEQIVRKLAQEDGVQAAEFDLSNSGVSSRPVDRIWVDLIFETPGRNSAVLRDVTLSRRPRAEM</sequence>
<proteinExistence type="predicted"/>
<dbReference type="InterPro" id="IPR045514">
    <property type="entry name" value="DUF6478"/>
</dbReference>
<keyword evidence="2" id="KW-1185">Reference proteome</keyword>
<organism evidence="1 2">
    <name type="scientific">Tranquillimonas alkanivorans</name>
    <dbReference type="NCBI Taxonomy" id="441119"/>
    <lineage>
        <taxon>Bacteria</taxon>
        <taxon>Pseudomonadati</taxon>
        <taxon>Pseudomonadota</taxon>
        <taxon>Alphaproteobacteria</taxon>
        <taxon>Rhodobacterales</taxon>
        <taxon>Roseobacteraceae</taxon>
        <taxon>Tranquillimonas</taxon>
    </lineage>
</organism>
<gene>
    <name evidence="1" type="ORF">SAMN04488047_105103</name>
</gene>